<dbReference type="InterPro" id="IPR032549">
    <property type="entry name" value="DUF4939"/>
</dbReference>
<protein>
    <recommendedName>
        <fullName evidence="1">DUF4939 domain-containing protein</fullName>
    </recommendedName>
</protein>
<proteinExistence type="predicted"/>
<evidence type="ECO:0000313" key="2">
    <source>
        <dbReference type="Ensembl" id="ENSSFOP00015046915.1"/>
    </source>
</evidence>
<name>A0A8C9T0X9_SCLFO</name>
<dbReference type="GeneTree" id="ENSGT00940000179683"/>
<sequence length="106" mass="12297">RGARWLTTNAPRLGPFITTPEMYDGSPEQCSGFLMQCELVFPCFPHLYSTEESKITYLVALLTGRAHVWAMVGWSRHQKTTYAFFLNKFKAVFSYLEEDPEPLQLW</sequence>
<evidence type="ECO:0000313" key="3">
    <source>
        <dbReference type="Proteomes" id="UP000694397"/>
    </source>
</evidence>
<keyword evidence="3" id="KW-1185">Reference proteome</keyword>
<dbReference type="Ensembl" id="ENSSFOT00015055972.1">
    <property type="protein sequence ID" value="ENSSFOP00015046915.1"/>
    <property type="gene ID" value="ENSSFOG00015025755.1"/>
</dbReference>
<dbReference type="OrthoDB" id="8963439at2759"/>
<organism evidence="2 3">
    <name type="scientific">Scleropages formosus</name>
    <name type="common">Asian bonytongue</name>
    <name type="synonym">Osteoglossum formosum</name>
    <dbReference type="NCBI Taxonomy" id="113540"/>
    <lineage>
        <taxon>Eukaryota</taxon>
        <taxon>Metazoa</taxon>
        <taxon>Chordata</taxon>
        <taxon>Craniata</taxon>
        <taxon>Vertebrata</taxon>
        <taxon>Euteleostomi</taxon>
        <taxon>Actinopterygii</taxon>
        <taxon>Neopterygii</taxon>
        <taxon>Teleostei</taxon>
        <taxon>Osteoglossocephala</taxon>
        <taxon>Osteoglossomorpha</taxon>
        <taxon>Osteoglossiformes</taxon>
        <taxon>Osteoglossidae</taxon>
        <taxon>Scleropages</taxon>
    </lineage>
</organism>
<evidence type="ECO:0000259" key="1">
    <source>
        <dbReference type="Pfam" id="PF16297"/>
    </source>
</evidence>
<dbReference type="AlphaFoldDB" id="A0A8C9T0X9"/>
<reference evidence="2 3" key="1">
    <citation type="submission" date="2019-04" db="EMBL/GenBank/DDBJ databases">
        <authorList>
            <consortium name="Wellcome Sanger Institute Data Sharing"/>
        </authorList>
    </citation>
    <scope>NUCLEOTIDE SEQUENCE [LARGE SCALE GENOMIC DNA]</scope>
</reference>
<reference evidence="2" key="3">
    <citation type="submission" date="2025-09" db="UniProtKB">
        <authorList>
            <consortium name="Ensembl"/>
        </authorList>
    </citation>
    <scope>IDENTIFICATION</scope>
</reference>
<dbReference type="Proteomes" id="UP000694397">
    <property type="component" value="Chromosome 6"/>
</dbReference>
<accession>A0A8C9T0X9</accession>
<reference evidence="2" key="2">
    <citation type="submission" date="2025-08" db="UniProtKB">
        <authorList>
            <consortium name="Ensembl"/>
        </authorList>
    </citation>
    <scope>IDENTIFICATION</scope>
</reference>
<feature type="domain" description="DUF4939" evidence="1">
    <location>
        <begin position="17"/>
        <end position="99"/>
    </location>
</feature>
<dbReference type="Pfam" id="PF16297">
    <property type="entry name" value="DUF4939"/>
    <property type="match status" value="1"/>
</dbReference>